<dbReference type="GO" id="GO:0015483">
    <property type="term" value="F:long-chain fatty acid transporting porin activity"/>
    <property type="evidence" value="ECO:0007669"/>
    <property type="project" value="TreeGrafter"/>
</dbReference>
<evidence type="ECO:0000256" key="4">
    <source>
        <dbReference type="ARBA" id="ARBA00022692"/>
    </source>
</evidence>
<dbReference type="SUPFAM" id="SSF56935">
    <property type="entry name" value="Porins"/>
    <property type="match status" value="1"/>
</dbReference>
<dbReference type="Gene3D" id="2.40.160.60">
    <property type="entry name" value="Outer membrane protein transport protein (OMPP1/FadL/TodX)"/>
    <property type="match status" value="1"/>
</dbReference>
<dbReference type="PANTHER" id="PTHR35093:SF8">
    <property type="entry name" value="OUTER MEMBRANE PROTEIN NMB0088-RELATED"/>
    <property type="match status" value="1"/>
</dbReference>
<evidence type="ECO:0000256" key="6">
    <source>
        <dbReference type="ARBA" id="ARBA00023136"/>
    </source>
</evidence>
<keyword evidence="6" id="KW-0472">Membrane</keyword>
<dbReference type="EMBL" id="AP019755">
    <property type="protein sequence ID" value="BBL35392.1"/>
    <property type="molecule type" value="Genomic_DNA"/>
</dbReference>
<comment type="subcellular location">
    <subcellularLocation>
        <location evidence="1">Cell outer membrane</location>
        <topology evidence="1">Multi-pass membrane protein</topology>
    </subcellularLocation>
</comment>
<proteinExistence type="inferred from homology"/>
<keyword evidence="7" id="KW-0998">Cell outer membrane</keyword>
<keyword evidence="9" id="KW-1185">Reference proteome</keyword>
<name>A0A4Y1YMK2_9PROT</name>
<reference evidence="8 9" key="1">
    <citation type="submission" date="2019-06" db="EMBL/GenBank/DDBJ databases">
        <title>Nitrosomonas stercoris KYUHI-S whole genome shotgun sequence.</title>
        <authorList>
            <person name="Nakagawa T."/>
            <person name="Tsuchiya Y."/>
            <person name="Takahashi R."/>
        </authorList>
    </citation>
    <scope>NUCLEOTIDE SEQUENCE [LARGE SCALE GENOMIC DNA]</scope>
    <source>
        <strain evidence="8 9">KYUHI-S</strain>
    </source>
</reference>
<dbReference type="InterPro" id="IPR005017">
    <property type="entry name" value="OMPP1/FadL/TodX"/>
</dbReference>
<keyword evidence="3" id="KW-1134">Transmembrane beta strand</keyword>
<evidence type="ECO:0000256" key="1">
    <source>
        <dbReference type="ARBA" id="ARBA00004571"/>
    </source>
</evidence>
<keyword evidence="5" id="KW-0732">Signal</keyword>
<protein>
    <submittedName>
        <fullName evidence="8">Putative outer membrane protein</fullName>
    </submittedName>
</protein>
<dbReference type="KEGG" id="nst:Nstercoris_01657"/>
<organism evidence="8 9">
    <name type="scientific">Nitrosomonas stercoris</name>
    <dbReference type="NCBI Taxonomy" id="1444684"/>
    <lineage>
        <taxon>Bacteria</taxon>
        <taxon>Pseudomonadati</taxon>
        <taxon>Pseudomonadota</taxon>
        <taxon>Betaproteobacteria</taxon>
        <taxon>Nitrosomonadales</taxon>
        <taxon>Nitrosomonadaceae</taxon>
        <taxon>Nitrosomonas</taxon>
    </lineage>
</organism>
<accession>A0A4Y1YMK2</accession>
<gene>
    <name evidence="8" type="ORF">Nstercoris_01657</name>
</gene>
<evidence type="ECO:0000256" key="2">
    <source>
        <dbReference type="ARBA" id="ARBA00008163"/>
    </source>
</evidence>
<dbReference type="PANTHER" id="PTHR35093">
    <property type="entry name" value="OUTER MEMBRANE PROTEIN NMB0088-RELATED"/>
    <property type="match status" value="1"/>
</dbReference>
<keyword evidence="4" id="KW-0812">Transmembrane</keyword>
<sequence length="108" mass="12359">MERTWRYAVGVSYTPPDSRWVFRSGFAYDQTPIPNAQLRPARIPDNDRYWVTAGVSYALPHNIRLHGAYAYLFVPTAAIDSKGATADHLMGKFSSHYHIVGVQLDWRF</sequence>
<dbReference type="AlphaFoldDB" id="A0A4Y1YMK2"/>
<evidence type="ECO:0000313" key="8">
    <source>
        <dbReference type="EMBL" id="BBL35392.1"/>
    </source>
</evidence>
<dbReference type="GO" id="GO:0009279">
    <property type="term" value="C:cell outer membrane"/>
    <property type="evidence" value="ECO:0007669"/>
    <property type="project" value="UniProtKB-SubCell"/>
</dbReference>
<evidence type="ECO:0000256" key="5">
    <source>
        <dbReference type="ARBA" id="ARBA00022729"/>
    </source>
</evidence>
<comment type="similarity">
    <text evidence="2">Belongs to the OmpP1/FadL family.</text>
</comment>
<evidence type="ECO:0000256" key="7">
    <source>
        <dbReference type="ARBA" id="ARBA00023237"/>
    </source>
</evidence>
<dbReference type="Proteomes" id="UP000316473">
    <property type="component" value="Chromosome"/>
</dbReference>
<evidence type="ECO:0000256" key="3">
    <source>
        <dbReference type="ARBA" id="ARBA00022452"/>
    </source>
</evidence>
<evidence type="ECO:0000313" key="9">
    <source>
        <dbReference type="Proteomes" id="UP000316473"/>
    </source>
</evidence>
<dbReference type="Pfam" id="PF03349">
    <property type="entry name" value="Toluene_X"/>
    <property type="match status" value="1"/>
</dbReference>